<accession>A0ABD1C2S9</accession>
<evidence type="ECO:0000313" key="3">
    <source>
        <dbReference type="Proteomes" id="UP001558713"/>
    </source>
</evidence>
<evidence type="ECO:0000259" key="1">
    <source>
        <dbReference type="Pfam" id="PF04059"/>
    </source>
</evidence>
<dbReference type="SUPFAM" id="SSF54928">
    <property type="entry name" value="RNA-binding domain, RBD"/>
    <property type="match status" value="1"/>
</dbReference>
<dbReference type="Pfam" id="PF04059">
    <property type="entry name" value="RRM_2"/>
    <property type="match status" value="1"/>
</dbReference>
<evidence type="ECO:0000313" key="2">
    <source>
        <dbReference type="EMBL" id="KAL1223737.1"/>
    </source>
</evidence>
<gene>
    <name evidence="2" type="ORF">V5N11_029784</name>
</gene>
<proteinExistence type="predicted"/>
<protein>
    <submittedName>
        <fullName evidence="2">Protein terminal ear1</fullName>
    </submittedName>
</protein>
<dbReference type="AlphaFoldDB" id="A0ABD1C2S9"/>
<reference evidence="2 3" key="1">
    <citation type="submission" date="2024-04" db="EMBL/GenBank/DDBJ databases">
        <title>Genome assembly C_amara_ONT_v2.</title>
        <authorList>
            <person name="Yant L."/>
            <person name="Moore C."/>
            <person name="Slenker M."/>
        </authorList>
    </citation>
    <scope>NUCLEOTIDE SEQUENCE [LARGE SCALE GENOMIC DNA]</scope>
    <source>
        <tissue evidence="2">Leaf</tissue>
    </source>
</reference>
<sequence length="293" mass="33602">MEVKLSVSILNPNAPAFNPASTQRPNLHYPPPPPFPGAPVFSPAFPQNPKFYYSPPSPMFYFNNHTYELPFKKPFKAFTGNDVKPGKPFRWGFRRCLPPRHLKNFSEKPKNRNFSAIPKNRSFSAKPMLIPEDKLAGKTSVMIRNIPNCFGRNVLLKILDTHCRKHNEGAALSDKNRSSYDFVYLPMDFVKRANLGYAFVNFTSSIAAEIFRRDFDNFFWNNIGNKKKVCEITVAKFQGIKEFSQHFKHSRFICHTENYLPVVLSPPSDGFTAYKLTTLGDRVGLRDCLPRRA</sequence>
<dbReference type="Proteomes" id="UP001558713">
    <property type="component" value="Unassembled WGS sequence"/>
</dbReference>
<keyword evidence="3" id="KW-1185">Reference proteome</keyword>
<dbReference type="InterPro" id="IPR035979">
    <property type="entry name" value="RBD_domain_sf"/>
</dbReference>
<dbReference type="InterPro" id="IPR007201">
    <property type="entry name" value="Mei2-like_Rrm_C"/>
</dbReference>
<name>A0ABD1C2S9_CARAN</name>
<feature type="domain" description="Mei2-like C-terminal RNA recognition motif" evidence="1">
    <location>
        <begin position="138"/>
        <end position="248"/>
    </location>
</feature>
<organism evidence="2 3">
    <name type="scientific">Cardamine amara subsp. amara</name>
    <dbReference type="NCBI Taxonomy" id="228776"/>
    <lineage>
        <taxon>Eukaryota</taxon>
        <taxon>Viridiplantae</taxon>
        <taxon>Streptophyta</taxon>
        <taxon>Embryophyta</taxon>
        <taxon>Tracheophyta</taxon>
        <taxon>Spermatophyta</taxon>
        <taxon>Magnoliopsida</taxon>
        <taxon>eudicotyledons</taxon>
        <taxon>Gunneridae</taxon>
        <taxon>Pentapetalae</taxon>
        <taxon>rosids</taxon>
        <taxon>malvids</taxon>
        <taxon>Brassicales</taxon>
        <taxon>Brassicaceae</taxon>
        <taxon>Cardamineae</taxon>
        <taxon>Cardamine</taxon>
    </lineage>
</organism>
<comment type="caution">
    <text evidence="2">The sequence shown here is derived from an EMBL/GenBank/DDBJ whole genome shotgun (WGS) entry which is preliminary data.</text>
</comment>
<dbReference type="EMBL" id="JBANAX010000067">
    <property type="protein sequence ID" value="KAL1223737.1"/>
    <property type="molecule type" value="Genomic_DNA"/>
</dbReference>